<organism evidence="4 5">
    <name type="scientific">Dictyocaulus viviparus</name>
    <name type="common">Bovine lungworm</name>
    <dbReference type="NCBI Taxonomy" id="29172"/>
    <lineage>
        <taxon>Eukaryota</taxon>
        <taxon>Metazoa</taxon>
        <taxon>Ecdysozoa</taxon>
        <taxon>Nematoda</taxon>
        <taxon>Chromadorea</taxon>
        <taxon>Rhabditida</taxon>
        <taxon>Rhabditina</taxon>
        <taxon>Rhabditomorpha</taxon>
        <taxon>Strongyloidea</taxon>
        <taxon>Metastrongylidae</taxon>
        <taxon>Dictyocaulus</taxon>
    </lineage>
</organism>
<dbReference type="InterPro" id="IPR001478">
    <property type="entry name" value="PDZ"/>
</dbReference>
<dbReference type="AlphaFoldDB" id="A0A0D8XDB6"/>
<dbReference type="SUPFAM" id="SSF47113">
    <property type="entry name" value="Histone-fold"/>
    <property type="match status" value="1"/>
</dbReference>
<dbReference type="PROSITE" id="PS50106">
    <property type="entry name" value="PDZ"/>
    <property type="match status" value="1"/>
</dbReference>
<gene>
    <name evidence="4" type="ORF">DICVIV_11399</name>
</gene>
<reference evidence="5" key="2">
    <citation type="journal article" date="2016" name="Sci. Rep.">
        <title>Dictyocaulus viviparus genome, variome and transcriptome elucidate lungworm biology and support future intervention.</title>
        <authorList>
            <person name="McNulty S.N."/>
            <person name="Strube C."/>
            <person name="Rosa B.A."/>
            <person name="Martin J.C."/>
            <person name="Tyagi R."/>
            <person name="Choi Y.J."/>
            <person name="Wang Q."/>
            <person name="Hallsworth Pepin K."/>
            <person name="Zhang X."/>
            <person name="Ozersky P."/>
            <person name="Wilson R.K."/>
            <person name="Sternberg P.W."/>
            <person name="Gasser R.B."/>
            <person name="Mitreva M."/>
        </authorList>
    </citation>
    <scope>NUCLEOTIDE SEQUENCE [LARGE SCALE GENOMIC DNA]</scope>
    <source>
        <strain evidence="5">HannoverDv2000</strain>
    </source>
</reference>
<protein>
    <submittedName>
        <fullName evidence="4">Core histone H2A/H2B/H3/H4</fullName>
    </submittedName>
</protein>
<reference evidence="4 5" key="1">
    <citation type="submission" date="2013-11" db="EMBL/GenBank/DDBJ databases">
        <title>Draft genome of the bovine lungworm Dictyocaulus viviparus.</title>
        <authorList>
            <person name="Mitreva M."/>
        </authorList>
    </citation>
    <scope>NUCLEOTIDE SEQUENCE [LARGE SCALE GENOMIC DNA]</scope>
    <source>
        <strain evidence="4 5">HannoverDv2000</strain>
    </source>
</reference>
<dbReference type="PRINTS" id="PR00621">
    <property type="entry name" value="HISTONEH2B"/>
</dbReference>
<feature type="compositionally biased region" description="Low complexity" evidence="2">
    <location>
        <begin position="318"/>
        <end position="336"/>
    </location>
</feature>
<dbReference type="GO" id="GO:0000786">
    <property type="term" value="C:nucleosome"/>
    <property type="evidence" value="ECO:0007669"/>
    <property type="project" value="InterPro"/>
</dbReference>
<dbReference type="InterPro" id="IPR036034">
    <property type="entry name" value="PDZ_sf"/>
</dbReference>
<feature type="compositionally biased region" description="Basic residues" evidence="2">
    <location>
        <begin position="9"/>
        <end position="26"/>
    </location>
</feature>
<keyword evidence="5" id="KW-1185">Reference proteome</keyword>
<dbReference type="Gene3D" id="1.10.20.10">
    <property type="entry name" value="Histone, subunit A"/>
    <property type="match status" value="1"/>
</dbReference>
<dbReference type="OrthoDB" id="5829588at2759"/>
<feature type="domain" description="PDZ" evidence="3">
    <location>
        <begin position="349"/>
        <end position="409"/>
    </location>
</feature>
<dbReference type="GO" id="GO:0030527">
    <property type="term" value="F:structural constituent of chromatin"/>
    <property type="evidence" value="ECO:0007669"/>
    <property type="project" value="InterPro"/>
</dbReference>
<dbReference type="EMBL" id="KN716646">
    <property type="protein sequence ID" value="KJH42613.1"/>
    <property type="molecule type" value="Genomic_DNA"/>
</dbReference>
<comment type="similarity">
    <text evidence="1">Belongs to the histone H2B family.</text>
</comment>
<dbReference type="SUPFAM" id="SSF50156">
    <property type="entry name" value="PDZ domain-like"/>
    <property type="match status" value="1"/>
</dbReference>
<dbReference type="InterPro" id="IPR000558">
    <property type="entry name" value="Histone_H2B"/>
</dbReference>
<accession>A0A0D8XDB6</accession>
<dbReference type="InterPro" id="IPR009072">
    <property type="entry name" value="Histone-fold"/>
</dbReference>
<evidence type="ECO:0000313" key="4">
    <source>
        <dbReference type="EMBL" id="KJH42613.1"/>
    </source>
</evidence>
<proteinExistence type="inferred from homology"/>
<evidence type="ECO:0000259" key="3">
    <source>
        <dbReference type="PROSITE" id="PS50106"/>
    </source>
</evidence>
<sequence>MPPKPSAKRDKKAAKSQKVSRTRHRRKERYSVCIYRVLKQMHPDTGVSSKAMSIMNSFVNDVCVSATPINYHNGSYTAMVRLLWDFWTIFGRQSSDKSRIVAKANIGITRGEQAFFRQGSLRIPSQQHVSQQLIRYGSLRAPHGSSEHAKIADQLDHFPIENQNLRSSVLCEATGSTWPKSIQLIEEHNLPLRRRLHRPSVFPLFTPQSHANHSATEKDSWYYNSLRSGDEPCKRPSKLAPQPSEILSTRCGCSTPSSAWSPRSTGDSNFLDARLSDVRFQKSPASSTVSFSHTHRVSAYNPTLPEPPPYPGPRDESTSSLLSSSNSIPYPSTTPSETLLSGSSNRVRRVCLSKEDGEYGLGLENSNGGVMISSVPERANGLIRRGDRLLDIGGINMRSADKDAASKVLTQYCASHDENGVILVVKFLYSSRRILVCGVVSA</sequence>
<evidence type="ECO:0000313" key="5">
    <source>
        <dbReference type="Proteomes" id="UP000053766"/>
    </source>
</evidence>
<dbReference type="Proteomes" id="UP000053766">
    <property type="component" value="Unassembled WGS sequence"/>
</dbReference>
<dbReference type="STRING" id="29172.A0A0D8XDB6"/>
<evidence type="ECO:0000256" key="1">
    <source>
        <dbReference type="ARBA" id="ARBA00006846"/>
    </source>
</evidence>
<feature type="compositionally biased region" description="Polar residues" evidence="2">
    <location>
        <begin position="245"/>
        <end position="266"/>
    </location>
</feature>
<feature type="region of interest" description="Disordered" evidence="2">
    <location>
        <begin position="230"/>
        <end position="266"/>
    </location>
</feature>
<feature type="region of interest" description="Disordered" evidence="2">
    <location>
        <begin position="284"/>
        <end position="342"/>
    </location>
</feature>
<name>A0A0D8XDB6_DICVI</name>
<evidence type="ECO:0000256" key="2">
    <source>
        <dbReference type="SAM" id="MobiDB-lite"/>
    </source>
</evidence>
<dbReference type="Gene3D" id="2.30.42.10">
    <property type="match status" value="1"/>
</dbReference>
<dbReference type="PANTHER" id="PTHR23428">
    <property type="entry name" value="HISTONE H2B"/>
    <property type="match status" value="1"/>
</dbReference>
<dbReference type="GO" id="GO:0003677">
    <property type="term" value="F:DNA binding"/>
    <property type="evidence" value="ECO:0007669"/>
    <property type="project" value="InterPro"/>
</dbReference>
<dbReference type="GO" id="GO:0046982">
    <property type="term" value="F:protein heterodimerization activity"/>
    <property type="evidence" value="ECO:0007669"/>
    <property type="project" value="InterPro"/>
</dbReference>
<dbReference type="SMART" id="SM00427">
    <property type="entry name" value="H2B"/>
    <property type="match status" value="1"/>
</dbReference>
<feature type="region of interest" description="Disordered" evidence="2">
    <location>
        <begin position="1"/>
        <end position="26"/>
    </location>
</feature>